<dbReference type="HOGENOM" id="CLU_1385551_0_0_1"/>
<dbReference type="Pfam" id="PF07714">
    <property type="entry name" value="PK_Tyr_Ser-Thr"/>
    <property type="match status" value="1"/>
</dbReference>
<dbReference type="GeneID" id="20200244"/>
<feature type="domain" description="Protein kinase" evidence="5">
    <location>
        <begin position="42"/>
        <end position="197"/>
    </location>
</feature>
<evidence type="ECO:0000313" key="7">
    <source>
        <dbReference type="EnsemblMetazoa" id="HelroP163853"/>
    </source>
</evidence>
<dbReference type="Gene3D" id="1.10.510.10">
    <property type="entry name" value="Transferase(Phosphotransferase) domain 1"/>
    <property type="match status" value="1"/>
</dbReference>
<keyword evidence="3" id="KW-0456">Lyase</keyword>
<dbReference type="EMBL" id="AMQM01001478">
    <property type="status" value="NOT_ANNOTATED_CDS"/>
    <property type="molecule type" value="Genomic_DNA"/>
</dbReference>
<reference evidence="7" key="3">
    <citation type="submission" date="2015-06" db="UniProtKB">
        <authorList>
            <consortium name="EnsemblMetazoa"/>
        </authorList>
    </citation>
    <scope>IDENTIFICATION</scope>
</reference>
<dbReference type="Proteomes" id="UP000015101">
    <property type="component" value="Unassembled WGS sequence"/>
</dbReference>
<dbReference type="EC" id="4.6.1.2" evidence="1"/>
<dbReference type="KEGG" id="hro:HELRODRAFT_163853"/>
<protein>
    <recommendedName>
        <fullName evidence="1">guanylate cyclase</fullName>
        <ecNumber evidence="1">4.6.1.2</ecNumber>
    </recommendedName>
</protein>
<dbReference type="EnsemblMetazoa" id="HelroT163853">
    <property type="protein sequence ID" value="HelroP163853"/>
    <property type="gene ID" value="HelroG163853"/>
</dbReference>
<dbReference type="InParanoid" id="T1EUJ4"/>
<reference evidence="8" key="1">
    <citation type="submission" date="2012-12" db="EMBL/GenBank/DDBJ databases">
        <authorList>
            <person name="Hellsten U."/>
            <person name="Grimwood J."/>
            <person name="Chapman J.A."/>
            <person name="Shapiro H."/>
            <person name="Aerts A."/>
            <person name="Otillar R.P."/>
            <person name="Terry A.Y."/>
            <person name="Boore J.L."/>
            <person name="Simakov O."/>
            <person name="Marletaz F."/>
            <person name="Cho S.-J."/>
            <person name="Edsinger-Gonzales E."/>
            <person name="Havlak P."/>
            <person name="Kuo D.-H."/>
            <person name="Larsson T."/>
            <person name="Lv J."/>
            <person name="Arendt D."/>
            <person name="Savage R."/>
            <person name="Osoegawa K."/>
            <person name="de Jong P."/>
            <person name="Lindberg D.R."/>
            <person name="Seaver E.C."/>
            <person name="Weisblat D.A."/>
            <person name="Putnam N.H."/>
            <person name="Grigoriev I.V."/>
            <person name="Rokhsar D.S."/>
        </authorList>
    </citation>
    <scope>NUCLEOTIDE SEQUENCE</scope>
</reference>
<organism evidence="7 8">
    <name type="scientific">Helobdella robusta</name>
    <name type="common">Californian leech</name>
    <dbReference type="NCBI Taxonomy" id="6412"/>
    <lineage>
        <taxon>Eukaryota</taxon>
        <taxon>Metazoa</taxon>
        <taxon>Spiralia</taxon>
        <taxon>Lophotrochozoa</taxon>
        <taxon>Annelida</taxon>
        <taxon>Clitellata</taxon>
        <taxon>Hirudinea</taxon>
        <taxon>Rhynchobdellida</taxon>
        <taxon>Glossiphoniidae</taxon>
        <taxon>Helobdella</taxon>
    </lineage>
</organism>
<dbReference type="OrthoDB" id="1890790at2759"/>
<keyword evidence="8" id="KW-1185">Reference proteome</keyword>
<dbReference type="GO" id="GO:0004672">
    <property type="term" value="F:protein kinase activity"/>
    <property type="evidence" value="ECO:0007669"/>
    <property type="project" value="InterPro"/>
</dbReference>
<evidence type="ECO:0000256" key="2">
    <source>
        <dbReference type="ARBA" id="ARBA00022741"/>
    </source>
</evidence>
<keyword evidence="2" id="KW-0547">Nucleotide-binding</keyword>
<name>T1EUJ4_HELRO</name>
<dbReference type="GO" id="GO:0005524">
    <property type="term" value="F:ATP binding"/>
    <property type="evidence" value="ECO:0007669"/>
    <property type="project" value="InterPro"/>
</dbReference>
<dbReference type="EMBL" id="KB097495">
    <property type="protein sequence ID" value="ESN96743.1"/>
    <property type="molecule type" value="Genomic_DNA"/>
</dbReference>
<dbReference type="eggNOG" id="KOG1023">
    <property type="taxonomic scope" value="Eukaryota"/>
</dbReference>
<keyword evidence="4" id="KW-0141">cGMP biosynthesis</keyword>
<proteinExistence type="predicted"/>
<evidence type="ECO:0000313" key="6">
    <source>
        <dbReference type="EMBL" id="ESN96743.1"/>
    </source>
</evidence>
<evidence type="ECO:0000313" key="8">
    <source>
        <dbReference type="Proteomes" id="UP000015101"/>
    </source>
</evidence>
<dbReference type="CTD" id="20200244"/>
<evidence type="ECO:0000256" key="1">
    <source>
        <dbReference type="ARBA" id="ARBA00012202"/>
    </source>
</evidence>
<dbReference type="InterPro" id="IPR001245">
    <property type="entry name" value="Ser-Thr/Tyr_kinase_cat_dom"/>
</dbReference>
<dbReference type="PANTHER" id="PTHR11920:SF501">
    <property type="entry name" value="GUANYLATE CYCLASE 32E"/>
    <property type="match status" value="1"/>
</dbReference>
<dbReference type="InterPro" id="IPR000719">
    <property type="entry name" value="Prot_kinase_dom"/>
</dbReference>
<accession>T1EUJ4</accession>
<evidence type="ECO:0000256" key="3">
    <source>
        <dbReference type="ARBA" id="ARBA00023239"/>
    </source>
</evidence>
<sequence length="197" mass="23116">MTIVERKIFRMFWKINFNELKFFSGGSTIKNLSGVTDGSYELDQEDKFQMSNFKDLHRGQNKLKAFYKGMVVSVYYSNMHSLKLTREDLVELVQMKELQYDNLVPFLGACSDDDRICYIVQHCSRGTLQQHMRQIKQIRLNFKGMALLHKSFVQLHKKLTSYECMVDNRWVVKITGFGLRAFKSPDKINETLDESLC</sequence>
<dbReference type="GO" id="GO:0004383">
    <property type="term" value="F:guanylate cyclase activity"/>
    <property type="evidence" value="ECO:0007669"/>
    <property type="project" value="UniProtKB-EC"/>
</dbReference>
<dbReference type="InterPro" id="IPR011009">
    <property type="entry name" value="Kinase-like_dom_sf"/>
</dbReference>
<gene>
    <name evidence="7" type="primary">20200244</name>
    <name evidence="6" type="ORF">HELRODRAFT_163853</name>
</gene>
<dbReference type="PROSITE" id="PS50011">
    <property type="entry name" value="PROTEIN_KINASE_DOM"/>
    <property type="match status" value="1"/>
</dbReference>
<evidence type="ECO:0000259" key="5">
    <source>
        <dbReference type="PROSITE" id="PS50011"/>
    </source>
</evidence>
<dbReference type="RefSeq" id="XP_009025857.1">
    <property type="nucleotide sequence ID" value="XM_009027609.1"/>
</dbReference>
<dbReference type="SUPFAM" id="SSF56112">
    <property type="entry name" value="Protein kinase-like (PK-like)"/>
    <property type="match status" value="1"/>
</dbReference>
<dbReference type="InterPro" id="IPR050401">
    <property type="entry name" value="Cyclic_nucleotide_synthase"/>
</dbReference>
<dbReference type="PANTHER" id="PTHR11920">
    <property type="entry name" value="GUANYLYL CYCLASE"/>
    <property type="match status" value="1"/>
</dbReference>
<evidence type="ECO:0000256" key="4">
    <source>
        <dbReference type="ARBA" id="ARBA00023293"/>
    </source>
</evidence>
<dbReference type="AlphaFoldDB" id="T1EUJ4"/>
<reference evidence="6 8" key="2">
    <citation type="journal article" date="2013" name="Nature">
        <title>Insights into bilaterian evolution from three spiralian genomes.</title>
        <authorList>
            <person name="Simakov O."/>
            <person name="Marletaz F."/>
            <person name="Cho S.J."/>
            <person name="Edsinger-Gonzales E."/>
            <person name="Havlak P."/>
            <person name="Hellsten U."/>
            <person name="Kuo D.H."/>
            <person name="Larsson T."/>
            <person name="Lv J."/>
            <person name="Arendt D."/>
            <person name="Savage R."/>
            <person name="Osoegawa K."/>
            <person name="de Jong P."/>
            <person name="Grimwood J."/>
            <person name="Chapman J.A."/>
            <person name="Shapiro H."/>
            <person name="Aerts A."/>
            <person name="Otillar R.P."/>
            <person name="Terry A.Y."/>
            <person name="Boore J.L."/>
            <person name="Grigoriev I.V."/>
            <person name="Lindberg D.R."/>
            <person name="Seaver E.C."/>
            <person name="Weisblat D.A."/>
            <person name="Putnam N.H."/>
            <person name="Rokhsar D.S."/>
        </authorList>
    </citation>
    <scope>NUCLEOTIDE SEQUENCE</scope>
</reference>